<evidence type="ECO:0008006" key="4">
    <source>
        <dbReference type="Google" id="ProtNLM"/>
    </source>
</evidence>
<dbReference type="OrthoDB" id="197869at2"/>
<gene>
    <name evidence="2" type="ORF">SAMN05421770_103411</name>
</gene>
<protein>
    <recommendedName>
        <fullName evidence="4">Porin</fullName>
    </recommendedName>
</protein>
<evidence type="ECO:0000313" key="3">
    <source>
        <dbReference type="Proteomes" id="UP000198356"/>
    </source>
</evidence>
<dbReference type="RefSeq" id="WP_142988308.1">
    <property type="nucleotide sequence ID" value="NZ_FZOU01000003.1"/>
</dbReference>
<organism evidence="2 3">
    <name type="scientific">Granulicella rosea</name>
    <dbReference type="NCBI Taxonomy" id="474952"/>
    <lineage>
        <taxon>Bacteria</taxon>
        <taxon>Pseudomonadati</taxon>
        <taxon>Acidobacteriota</taxon>
        <taxon>Terriglobia</taxon>
        <taxon>Terriglobales</taxon>
        <taxon>Acidobacteriaceae</taxon>
        <taxon>Granulicella</taxon>
    </lineage>
</organism>
<keyword evidence="3" id="KW-1185">Reference proteome</keyword>
<evidence type="ECO:0000256" key="1">
    <source>
        <dbReference type="SAM" id="SignalP"/>
    </source>
</evidence>
<reference evidence="2 3" key="1">
    <citation type="submission" date="2017-06" db="EMBL/GenBank/DDBJ databases">
        <authorList>
            <person name="Kim H.J."/>
            <person name="Triplett B.A."/>
        </authorList>
    </citation>
    <scope>NUCLEOTIDE SEQUENCE [LARGE SCALE GENOMIC DNA]</scope>
    <source>
        <strain evidence="2 3">DSM 18704</strain>
    </source>
</reference>
<evidence type="ECO:0000313" key="2">
    <source>
        <dbReference type="EMBL" id="SNT00167.1"/>
    </source>
</evidence>
<dbReference type="SUPFAM" id="SSF56935">
    <property type="entry name" value="Porins"/>
    <property type="match status" value="1"/>
</dbReference>
<name>A0A239J2W1_9BACT</name>
<sequence>MTFRYLVWLLLCLGVVPVFAQDEEHVQVHGFVTQGLLYSKDNNYLVSGTNTASVDWTEAAVSITDRPAPKLRIGIQLHYYELSDLGSNYPTIDWALGDYQVNPYFGLRAGKVKTPLGLFNDTQDIDPVLLWALLPQSIYANDNRNFFLSHYGGDVYGTTPLGQKGGKLSYRAYGGTNNLPVTGGFGEQIYDQTGLVFDNDLPAKQGGADFRWQTPIKSLMLGSSFLYVHTHAKAENGTADIKSYAPAYYGKLEAGRYYAAGEYRRSINHALFNISSSDVKTTYDLKAWYAMFSYRVNTKLQIGAYYSHYLYAPGMASYASNNSKDLVLSGRYDFNQNFYAKVETHFLHGTALGYYPDDNPDGVRPRTNLAVAKLGFSF</sequence>
<keyword evidence="1" id="KW-0732">Signal</keyword>
<dbReference type="EMBL" id="FZOU01000003">
    <property type="protein sequence ID" value="SNT00167.1"/>
    <property type="molecule type" value="Genomic_DNA"/>
</dbReference>
<feature type="signal peptide" evidence="1">
    <location>
        <begin position="1"/>
        <end position="20"/>
    </location>
</feature>
<dbReference type="AlphaFoldDB" id="A0A239J2W1"/>
<dbReference type="Proteomes" id="UP000198356">
    <property type="component" value="Unassembled WGS sequence"/>
</dbReference>
<accession>A0A239J2W1</accession>
<feature type="chain" id="PRO_5012082687" description="Porin" evidence="1">
    <location>
        <begin position="21"/>
        <end position="378"/>
    </location>
</feature>
<proteinExistence type="predicted"/>